<feature type="transmembrane region" description="Helical" evidence="5">
    <location>
        <begin position="409"/>
        <end position="429"/>
    </location>
</feature>
<organism evidence="7 8">
    <name type="scientific">Microbacterium trichothecenolyticum</name>
    <name type="common">Aureobacterium trichothecenolyticum</name>
    <dbReference type="NCBI Taxonomy" id="69370"/>
    <lineage>
        <taxon>Bacteria</taxon>
        <taxon>Bacillati</taxon>
        <taxon>Actinomycetota</taxon>
        <taxon>Actinomycetes</taxon>
        <taxon>Micrococcales</taxon>
        <taxon>Microbacteriaceae</taxon>
        <taxon>Microbacterium</taxon>
    </lineage>
</organism>
<feature type="transmembrane region" description="Helical" evidence="5">
    <location>
        <begin position="314"/>
        <end position="332"/>
    </location>
</feature>
<feature type="transmembrane region" description="Helical" evidence="5">
    <location>
        <begin position="338"/>
        <end position="361"/>
    </location>
</feature>
<evidence type="ECO:0000259" key="6">
    <source>
        <dbReference type="PROSITE" id="PS50850"/>
    </source>
</evidence>
<evidence type="ECO:0000256" key="2">
    <source>
        <dbReference type="ARBA" id="ARBA00022692"/>
    </source>
</evidence>
<name>A0A0M2HDQ1_MICTR</name>
<feature type="transmembrane region" description="Helical" evidence="5">
    <location>
        <begin position="141"/>
        <end position="163"/>
    </location>
</feature>
<feature type="transmembrane region" description="Helical" evidence="5">
    <location>
        <begin position="382"/>
        <end position="403"/>
    </location>
</feature>
<gene>
    <name evidence="7" type="primary">stp_5</name>
    <name evidence="7" type="ORF">RS82_02372</name>
</gene>
<evidence type="ECO:0000256" key="1">
    <source>
        <dbReference type="ARBA" id="ARBA00004651"/>
    </source>
</evidence>
<dbReference type="PANTHER" id="PTHR23501:SF197">
    <property type="entry name" value="COMD"/>
    <property type="match status" value="1"/>
</dbReference>
<comment type="caution">
    <text evidence="7">The sequence shown here is derived from an EMBL/GenBank/DDBJ whole genome shotgun (WGS) entry which is preliminary data.</text>
</comment>
<protein>
    <submittedName>
        <fullName evidence="7">Multidrug resistance protein stp</fullName>
    </submittedName>
</protein>
<keyword evidence="2 5" id="KW-0812">Transmembrane</keyword>
<dbReference type="PANTHER" id="PTHR23501">
    <property type="entry name" value="MAJOR FACILITATOR SUPERFAMILY"/>
    <property type="match status" value="1"/>
</dbReference>
<keyword evidence="8" id="KW-1185">Reference proteome</keyword>
<dbReference type="Gene3D" id="1.20.1250.20">
    <property type="entry name" value="MFS general substrate transporter like domains"/>
    <property type="match status" value="1"/>
</dbReference>
<evidence type="ECO:0000256" key="5">
    <source>
        <dbReference type="SAM" id="Phobius"/>
    </source>
</evidence>
<dbReference type="SUPFAM" id="SSF103473">
    <property type="entry name" value="MFS general substrate transporter"/>
    <property type="match status" value="1"/>
</dbReference>
<feature type="transmembrane region" description="Helical" evidence="5">
    <location>
        <begin position="282"/>
        <end position="302"/>
    </location>
</feature>
<dbReference type="InterPro" id="IPR011701">
    <property type="entry name" value="MFS"/>
</dbReference>
<dbReference type="Pfam" id="PF07690">
    <property type="entry name" value="MFS_1"/>
    <property type="match status" value="1"/>
</dbReference>
<feature type="transmembrane region" description="Helical" evidence="5">
    <location>
        <begin position="54"/>
        <end position="73"/>
    </location>
</feature>
<evidence type="ECO:0000256" key="4">
    <source>
        <dbReference type="ARBA" id="ARBA00023136"/>
    </source>
</evidence>
<feature type="transmembrane region" description="Helical" evidence="5">
    <location>
        <begin position="242"/>
        <end position="262"/>
    </location>
</feature>
<feature type="transmembrane region" description="Helical" evidence="5">
    <location>
        <begin position="199"/>
        <end position="222"/>
    </location>
</feature>
<keyword evidence="4 5" id="KW-0472">Membrane</keyword>
<dbReference type="GO" id="GO:0022857">
    <property type="term" value="F:transmembrane transporter activity"/>
    <property type="evidence" value="ECO:0007669"/>
    <property type="project" value="InterPro"/>
</dbReference>
<dbReference type="InterPro" id="IPR036259">
    <property type="entry name" value="MFS_trans_sf"/>
</dbReference>
<feature type="transmembrane region" description="Helical" evidence="5">
    <location>
        <begin position="24"/>
        <end position="42"/>
    </location>
</feature>
<dbReference type="InterPro" id="IPR020846">
    <property type="entry name" value="MFS_dom"/>
</dbReference>
<dbReference type="GO" id="GO:0005886">
    <property type="term" value="C:plasma membrane"/>
    <property type="evidence" value="ECO:0007669"/>
    <property type="project" value="UniProtKB-SubCell"/>
</dbReference>
<feature type="transmembrane region" description="Helical" evidence="5">
    <location>
        <begin position="111"/>
        <end position="135"/>
    </location>
</feature>
<sequence>MLQSFMAPLLPSLQEEFDLPAQSISWLMTGYLLSACVTAPVLGRLGDIYGHVLLLRITIITMSAGMLLQATSFNFTSLLAGRFVQGVGGAIVPLCYVILRRRLPPNRVPFALGIVSSMVAVGSGSGLALVGLIAGASGFRATFWLASAIGLVSSVVVFIGIPLGPATLAEHRMDVFGALLLAAWLSGLLILVSQGVSGAWLMAPLIATAAAGALAFAGWMWWEQRTPDPVIDIGVMRSRPVVWSNLLALFFGAMLFTTQILYPPFLQTSPSTGYGFGLDLAQTGLALLPQTAAFGVGGLVAGSLERWIGSRTSLIIGSLLCVSGFVLLSLRHDQLWEFASWIALIGLGIGLTYAQLANVVTRSVPADKAGASTGMNTNIRNIGGAVGTSLGGAILAGSAAGGIAVGSYVWSFLGLAVVSILAMFCACALPRDSVGPI</sequence>
<proteinExistence type="predicted"/>
<dbReference type="EMBL" id="JYJA01000035">
    <property type="protein sequence ID" value="KJL42356.1"/>
    <property type="molecule type" value="Genomic_DNA"/>
</dbReference>
<feature type="domain" description="Major facilitator superfamily (MFS) profile" evidence="6">
    <location>
        <begin position="1"/>
        <end position="434"/>
    </location>
</feature>
<accession>A0A0M2HDQ1</accession>
<dbReference type="PATRIC" id="fig|69370.6.peg.2412"/>
<feature type="transmembrane region" description="Helical" evidence="5">
    <location>
        <begin position="175"/>
        <end position="193"/>
    </location>
</feature>
<evidence type="ECO:0000256" key="3">
    <source>
        <dbReference type="ARBA" id="ARBA00022989"/>
    </source>
</evidence>
<keyword evidence="3 5" id="KW-1133">Transmembrane helix</keyword>
<feature type="transmembrane region" description="Helical" evidence="5">
    <location>
        <begin position="79"/>
        <end position="99"/>
    </location>
</feature>
<dbReference type="Proteomes" id="UP000034098">
    <property type="component" value="Unassembled WGS sequence"/>
</dbReference>
<dbReference type="AlphaFoldDB" id="A0A0M2HDQ1"/>
<dbReference type="PROSITE" id="PS50850">
    <property type="entry name" value="MFS"/>
    <property type="match status" value="1"/>
</dbReference>
<reference evidence="7 8" key="1">
    <citation type="submission" date="2015-02" db="EMBL/GenBank/DDBJ databases">
        <title>Draft genome sequences of ten Microbacterium spp. with emphasis on heavy metal contaminated environments.</title>
        <authorList>
            <person name="Corretto E."/>
        </authorList>
    </citation>
    <scope>NUCLEOTIDE SEQUENCE [LARGE SCALE GENOMIC DNA]</scope>
    <source>
        <strain evidence="7 8">DSM 8608</strain>
    </source>
</reference>
<evidence type="ECO:0000313" key="7">
    <source>
        <dbReference type="EMBL" id="KJL42356.1"/>
    </source>
</evidence>
<evidence type="ECO:0000313" key="8">
    <source>
        <dbReference type="Proteomes" id="UP000034098"/>
    </source>
</evidence>
<comment type="subcellular location">
    <subcellularLocation>
        <location evidence="1">Cell membrane</location>
        <topology evidence="1">Multi-pass membrane protein</topology>
    </subcellularLocation>
</comment>